<gene>
    <name evidence="2" type="ORF">Ahy_A06g026276</name>
</gene>
<feature type="transmembrane region" description="Helical" evidence="1">
    <location>
        <begin position="12"/>
        <end position="31"/>
    </location>
</feature>
<keyword evidence="1" id="KW-1133">Transmembrane helix</keyword>
<dbReference type="Proteomes" id="UP000289738">
    <property type="component" value="Chromosome A06"/>
</dbReference>
<name>A0A445CJZ8_ARAHY</name>
<keyword evidence="3" id="KW-1185">Reference proteome</keyword>
<keyword evidence="1" id="KW-0812">Transmembrane</keyword>
<proteinExistence type="predicted"/>
<evidence type="ECO:0000313" key="2">
    <source>
        <dbReference type="EMBL" id="RYR51251.1"/>
    </source>
</evidence>
<dbReference type="EMBL" id="SDMP01000006">
    <property type="protein sequence ID" value="RYR51251.1"/>
    <property type="molecule type" value="Genomic_DNA"/>
</dbReference>
<organism evidence="2 3">
    <name type="scientific">Arachis hypogaea</name>
    <name type="common">Peanut</name>
    <dbReference type="NCBI Taxonomy" id="3818"/>
    <lineage>
        <taxon>Eukaryota</taxon>
        <taxon>Viridiplantae</taxon>
        <taxon>Streptophyta</taxon>
        <taxon>Embryophyta</taxon>
        <taxon>Tracheophyta</taxon>
        <taxon>Spermatophyta</taxon>
        <taxon>Magnoliopsida</taxon>
        <taxon>eudicotyledons</taxon>
        <taxon>Gunneridae</taxon>
        <taxon>Pentapetalae</taxon>
        <taxon>rosids</taxon>
        <taxon>fabids</taxon>
        <taxon>Fabales</taxon>
        <taxon>Fabaceae</taxon>
        <taxon>Papilionoideae</taxon>
        <taxon>50 kb inversion clade</taxon>
        <taxon>dalbergioids sensu lato</taxon>
        <taxon>Dalbergieae</taxon>
        <taxon>Pterocarpus clade</taxon>
        <taxon>Arachis</taxon>
    </lineage>
</organism>
<protein>
    <submittedName>
        <fullName evidence="2">Uncharacterized protein</fullName>
    </submittedName>
</protein>
<comment type="caution">
    <text evidence="2">The sequence shown here is derived from an EMBL/GenBank/DDBJ whole genome shotgun (WGS) entry which is preliminary data.</text>
</comment>
<keyword evidence="1" id="KW-0472">Membrane</keyword>
<evidence type="ECO:0000256" key="1">
    <source>
        <dbReference type="SAM" id="Phobius"/>
    </source>
</evidence>
<accession>A0A445CJZ8</accession>
<sequence>MFSEISGIFPPFVGVVVVVVVVVVFLGGVSVRCRHCPSSLVYAALLCADRPSVLLNTDRPSVLLSADGVSLPSHSLAVDRRATPRVAAPRLAWPHLALLPEVLGRNRCSDDLFAICIILSFKGMAKATKTFDGDNYLVGTSAELKYALSEFFSACKLAVINVIIDSHAGLLVIPAEELNTDFAVVSSMEEWLLKVCLEAEIPCPYFFKLFVTGRFSMVEKATREDAAFKILCVLLDVTGKEIWDYNYRKAKLLGDSNNVLRVRVGQLEGSYEKLKASYDSLVKRHVEGERVLCTGLDCTAVPVVTQRTEENLSWVCFWNACSVYGQVS</sequence>
<evidence type="ECO:0000313" key="3">
    <source>
        <dbReference type="Proteomes" id="UP000289738"/>
    </source>
</evidence>
<dbReference type="AlphaFoldDB" id="A0A445CJZ8"/>
<reference evidence="2 3" key="1">
    <citation type="submission" date="2019-01" db="EMBL/GenBank/DDBJ databases">
        <title>Sequencing of cultivated peanut Arachis hypogaea provides insights into genome evolution and oil improvement.</title>
        <authorList>
            <person name="Chen X."/>
        </authorList>
    </citation>
    <scope>NUCLEOTIDE SEQUENCE [LARGE SCALE GENOMIC DNA]</scope>
    <source>
        <strain evidence="3">cv. Fuhuasheng</strain>
        <tissue evidence="2">Leaves</tissue>
    </source>
</reference>